<dbReference type="GO" id="GO:0070403">
    <property type="term" value="F:NAD+ binding"/>
    <property type="evidence" value="ECO:0007669"/>
    <property type="project" value="InterPro"/>
</dbReference>
<dbReference type="SUPFAM" id="SSF52467">
    <property type="entry name" value="DHS-like NAD/FAD-binding domain"/>
    <property type="match status" value="1"/>
</dbReference>
<keyword evidence="4" id="KW-0479">Metal-binding</keyword>
<gene>
    <name evidence="6" type="ORF">PG999_002050</name>
</gene>
<comment type="caution">
    <text evidence="6">The sequence shown here is derived from an EMBL/GenBank/DDBJ whole genome shotgun (WGS) entry which is preliminary data.</text>
</comment>
<dbReference type="InterPro" id="IPR026591">
    <property type="entry name" value="Sirtuin_cat_small_dom_sf"/>
</dbReference>
<protein>
    <recommendedName>
        <fullName evidence="5">Deacetylase sirtuin-type domain-containing protein</fullName>
    </recommendedName>
</protein>
<feature type="binding site" evidence="4">
    <location>
        <position position="254"/>
    </location>
    <ligand>
        <name>Zn(2+)</name>
        <dbReference type="ChEBI" id="CHEBI:29105"/>
    </ligand>
</feature>
<keyword evidence="2" id="KW-0808">Transferase</keyword>
<feature type="active site" description="Proton acceptor" evidence="4">
    <location>
        <position position="131"/>
    </location>
</feature>
<dbReference type="GO" id="GO:0017136">
    <property type="term" value="F:histone deacetylase activity, NAD-dependent"/>
    <property type="evidence" value="ECO:0007669"/>
    <property type="project" value="TreeGrafter"/>
</dbReference>
<feature type="binding site" evidence="4">
    <location>
        <position position="145"/>
    </location>
    <ligand>
        <name>Zn(2+)</name>
        <dbReference type="ChEBI" id="CHEBI:29105"/>
    </ligand>
</feature>
<evidence type="ECO:0000256" key="1">
    <source>
        <dbReference type="ARBA" id="ARBA00006924"/>
    </source>
</evidence>
<dbReference type="PANTHER" id="PTHR11085">
    <property type="entry name" value="NAD-DEPENDENT PROTEIN DEACYLASE SIRTUIN-5, MITOCHONDRIAL-RELATED"/>
    <property type="match status" value="1"/>
</dbReference>
<evidence type="ECO:0000259" key="5">
    <source>
        <dbReference type="PROSITE" id="PS50305"/>
    </source>
</evidence>
<name>A0AAW0R784_9PEZI</name>
<dbReference type="Gene3D" id="3.40.50.1220">
    <property type="entry name" value="TPP-binding domain"/>
    <property type="match status" value="2"/>
</dbReference>
<organism evidence="6 7">
    <name type="scientific">Apiospora kogelbergensis</name>
    <dbReference type="NCBI Taxonomy" id="1337665"/>
    <lineage>
        <taxon>Eukaryota</taxon>
        <taxon>Fungi</taxon>
        <taxon>Dikarya</taxon>
        <taxon>Ascomycota</taxon>
        <taxon>Pezizomycotina</taxon>
        <taxon>Sordariomycetes</taxon>
        <taxon>Xylariomycetidae</taxon>
        <taxon>Amphisphaeriales</taxon>
        <taxon>Apiosporaceae</taxon>
        <taxon>Apiospora</taxon>
    </lineage>
</organism>
<feature type="domain" description="Deacetylase sirtuin-type" evidence="5">
    <location>
        <begin position="7"/>
        <end position="357"/>
    </location>
</feature>
<keyword evidence="7" id="KW-1185">Reference proteome</keyword>
<accession>A0AAW0R784</accession>
<sequence>MSLPTPPNIDPAKLADFHNVLKQSKRIVAVLGAGISASSGLATFRGTNGLWRGQDVMQVATPAGFRHDPGLVWQFYSYRRREALKAQPNAAHYALAELARRVAPGFVTLTQNVDNLSPRAGHPEAQLKQLHGNLFDLRCVDTVGCGYTERGNYENPLTPALDTIKDETLTLGHIDPDNRPKANPILLAGLARKNAQILGDKYDDKGPSAVDLAPLKAAAAVGGEQELGARPPPMSDIRLSSGLSKDDLPQCPKCQANILRPSVVWFGEALAESTALEADALFAEDTEPIELCLVIGTSSKVWPAAGYAEKARKKGARIATINMDAGDAKGLRPDQDWVFVGDAAAILPELLKPVIGDPGAWKKSTDS</sequence>
<dbReference type="AlphaFoldDB" id="A0AAW0R784"/>
<evidence type="ECO:0000313" key="6">
    <source>
        <dbReference type="EMBL" id="KAK8129670.1"/>
    </source>
</evidence>
<feature type="binding site" evidence="4">
    <location>
        <position position="251"/>
    </location>
    <ligand>
        <name>Zn(2+)</name>
        <dbReference type="ChEBI" id="CHEBI:29105"/>
    </ligand>
</feature>
<dbReference type="PANTHER" id="PTHR11085:SF10">
    <property type="entry name" value="NAD-DEPENDENT PROTEIN DEACYLASE SIRTUIN-5, MITOCHONDRIAL-RELATED"/>
    <property type="match status" value="1"/>
</dbReference>
<proteinExistence type="inferred from homology"/>
<feature type="binding site" evidence="4">
    <location>
        <position position="139"/>
    </location>
    <ligand>
        <name>Zn(2+)</name>
        <dbReference type="ChEBI" id="CHEBI:29105"/>
    </ligand>
</feature>
<keyword evidence="3" id="KW-0520">NAD</keyword>
<evidence type="ECO:0000256" key="4">
    <source>
        <dbReference type="PROSITE-ProRule" id="PRU00236"/>
    </source>
</evidence>
<dbReference type="InterPro" id="IPR029035">
    <property type="entry name" value="DHS-like_NAD/FAD-binding_dom"/>
</dbReference>
<dbReference type="EMBL" id="JAQQWP010000002">
    <property type="protein sequence ID" value="KAK8129670.1"/>
    <property type="molecule type" value="Genomic_DNA"/>
</dbReference>
<dbReference type="GO" id="GO:0005634">
    <property type="term" value="C:nucleus"/>
    <property type="evidence" value="ECO:0007669"/>
    <property type="project" value="TreeGrafter"/>
</dbReference>
<reference evidence="6 7" key="1">
    <citation type="submission" date="2023-01" db="EMBL/GenBank/DDBJ databases">
        <title>Analysis of 21 Apiospora genomes using comparative genomics revels a genus with tremendous synthesis potential of carbohydrate active enzymes and secondary metabolites.</title>
        <authorList>
            <person name="Sorensen T."/>
        </authorList>
    </citation>
    <scope>NUCLEOTIDE SEQUENCE [LARGE SCALE GENOMIC DNA]</scope>
    <source>
        <strain evidence="6 7">CBS 117206</strain>
    </source>
</reference>
<dbReference type="Proteomes" id="UP001392437">
    <property type="component" value="Unassembled WGS sequence"/>
</dbReference>
<evidence type="ECO:0000256" key="2">
    <source>
        <dbReference type="ARBA" id="ARBA00022679"/>
    </source>
</evidence>
<dbReference type="GO" id="GO:0046872">
    <property type="term" value="F:metal ion binding"/>
    <property type="evidence" value="ECO:0007669"/>
    <property type="project" value="UniProtKB-KW"/>
</dbReference>
<evidence type="ECO:0000313" key="7">
    <source>
        <dbReference type="Proteomes" id="UP001392437"/>
    </source>
</evidence>
<dbReference type="Gene3D" id="3.30.1600.10">
    <property type="entry name" value="SIR2/SIRT2 'Small Domain"/>
    <property type="match status" value="1"/>
</dbReference>
<dbReference type="InterPro" id="IPR050134">
    <property type="entry name" value="NAD-dep_sirtuin_deacylases"/>
</dbReference>
<comment type="similarity">
    <text evidence="1">Belongs to the sirtuin family. Class I subfamily.</text>
</comment>
<dbReference type="InterPro" id="IPR003000">
    <property type="entry name" value="Sirtuin"/>
</dbReference>
<dbReference type="InterPro" id="IPR026590">
    <property type="entry name" value="Ssirtuin_cat_dom"/>
</dbReference>
<dbReference type="PROSITE" id="PS50305">
    <property type="entry name" value="SIRTUIN"/>
    <property type="match status" value="1"/>
</dbReference>
<dbReference type="Pfam" id="PF02146">
    <property type="entry name" value="SIR2"/>
    <property type="match status" value="2"/>
</dbReference>
<keyword evidence="4" id="KW-0862">Zinc</keyword>
<evidence type="ECO:0000256" key="3">
    <source>
        <dbReference type="ARBA" id="ARBA00023027"/>
    </source>
</evidence>